<evidence type="ECO:0000313" key="2">
    <source>
        <dbReference type="EMBL" id="KAF2612253.1"/>
    </source>
</evidence>
<dbReference type="AlphaFoldDB" id="A0A8S9M4T9"/>
<comment type="caution">
    <text evidence="2">The sequence shown here is derived from an EMBL/GenBank/DDBJ whole genome shotgun (WGS) entry which is preliminary data.</text>
</comment>
<keyword evidence="1" id="KW-1133">Transmembrane helix</keyword>
<organism evidence="2">
    <name type="scientific">Brassica cretica</name>
    <name type="common">Mustard</name>
    <dbReference type="NCBI Taxonomy" id="69181"/>
    <lineage>
        <taxon>Eukaryota</taxon>
        <taxon>Viridiplantae</taxon>
        <taxon>Streptophyta</taxon>
        <taxon>Embryophyta</taxon>
        <taxon>Tracheophyta</taxon>
        <taxon>Spermatophyta</taxon>
        <taxon>Magnoliopsida</taxon>
        <taxon>eudicotyledons</taxon>
        <taxon>Gunneridae</taxon>
        <taxon>Pentapetalae</taxon>
        <taxon>rosids</taxon>
        <taxon>malvids</taxon>
        <taxon>Brassicales</taxon>
        <taxon>Brassicaceae</taxon>
        <taxon>Brassiceae</taxon>
        <taxon>Brassica</taxon>
    </lineage>
</organism>
<proteinExistence type="predicted"/>
<gene>
    <name evidence="2" type="ORF">F2Q70_00013640</name>
</gene>
<evidence type="ECO:0000256" key="1">
    <source>
        <dbReference type="SAM" id="Phobius"/>
    </source>
</evidence>
<sequence>MVVMVTGEVYGEGAAQAVGILGLRLVSLRFPFCRSPTLLCVLAACAPFFWLLFSGFALHSLLSASVCSDSVGWWRVCYSSAWHLVGEASCRPSQVAYGVFLHLSARLKVAAPSCVGSSALSQARAYLFLGPGVESSMAPAESEL</sequence>
<dbReference type="EMBL" id="QGKY02000089">
    <property type="protein sequence ID" value="KAF2612253.1"/>
    <property type="molecule type" value="Genomic_DNA"/>
</dbReference>
<name>A0A8S9M4T9_BRACR</name>
<feature type="transmembrane region" description="Helical" evidence="1">
    <location>
        <begin position="38"/>
        <end position="62"/>
    </location>
</feature>
<keyword evidence="1" id="KW-0812">Transmembrane</keyword>
<protein>
    <submittedName>
        <fullName evidence="2">Uncharacterized protein</fullName>
    </submittedName>
</protein>
<keyword evidence="1" id="KW-0472">Membrane</keyword>
<accession>A0A8S9M4T9</accession>
<reference evidence="2" key="1">
    <citation type="submission" date="2019-12" db="EMBL/GenBank/DDBJ databases">
        <title>Genome sequencing and annotation of Brassica cretica.</title>
        <authorList>
            <person name="Studholme D.J."/>
            <person name="Sarris P.F."/>
        </authorList>
    </citation>
    <scope>NUCLEOTIDE SEQUENCE</scope>
    <source>
        <strain evidence="2">PFS-102/07</strain>
        <tissue evidence="2">Leaf</tissue>
    </source>
</reference>